<keyword evidence="1" id="KW-0732">Signal</keyword>
<dbReference type="RefSeq" id="WP_015468765.1">
    <property type="nucleotide sequence ID" value="NC_020813.1"/>
</dbReference>
<dbReference type="EMBL" id="CP003537">
    <property type="protein sequence ID" value="AGH94275.1"/>
    <property type="molecule type" value="Genomic_DNA"/>
</dbReference>
<dbReference type="STRING" id="1184267.A11Q_55"/>
<name>M4V759_9BACT</name>
<dbReference type="Proteomes" id="UP000012040">
    <property type="component" value="Chromosome"/>
</dbReference>
<dbReference type="eggNOG" id="ENOG503196T">
    <property type="taxonomic scope" value="Bacteria"/>
</dbReference>
<evidence type="ECO:0000313" key="3">
    <source>
        <dbReference type="Proteomes" id="UP000012040"/>
    </source>
</evidence>
<dbReference type="HOGENOM" id="CLU_1425466_0_0_7"/>
<evidence type="ECO:0000256" key="1">
    <source>
        <dbReference type="SAM" id="SignalP"/>
    </source>
</evidence>
<keyword evidence="3" id="KW-1185">Reference proteome</keyword>
<accession>M4V759</accession>
<dbReference type="KEGG" id="bex:A11Q_55"/>
<gene>
    <name evidence="2" type="ORF">A11Q_55</name>
</gene>
<evidence type="ECO:0000313" key="2">
    <source>
        <dbReference type="EMBL" id="AGH94275.1"/>
    </source>
</evidence>
<feature type="chain" id="PRO_5004060430" evidence="1">
    <location>
        <begin position="20"/>
        <end position="190"/>
    </location>
</feature>
<protein>
    <submittedName>
        <fullName evidence="2">Uncharacterized protein</fullName>
    </submittedName>
</protein>
<organism evidence="2 3">
    <name type="scientific">Pseudobdellovibrio exovorus JSS</name>
    <dbReference type="NCBI Taxonomy" id="1184267"/>
    <lineage>
        <taxon>Bacteria</taxon>
        <taxon>Pseudomonadati</taxon>
        <taxon>Bdellovibrionota</taxon>
        <taxon>Bdellovibrionia</taxon>
        <taxon>Bdellovibrionales</taxon>
        <taxon>Pseudobdellovibrionaceae</taxon>
        <taxon>Pseudobdellovibrio</taxon>
    </lineage>
</organism>
<proteinExistence type="predicted"/>
<reference evidence="2 3" key="1">
    <citation type="journal article" date="2013" name="ISME J.">
        <title>By their genes ye shall know them: genomic signatures of predatory bacteria.</title>
        <authorList>
            <person name="Pasternak Z."/>
            <person name="Pietrokovski S."/>
            <person name="Rotem O."/>
            <person name="Gophna U."/>
            <person name="Lurie-Weinberger M.N."/>
            <person name="Jurkevitch E."/>
        </authorList>
    </citation>
    <scope>NUCLEOTIDE SEQUENCE [LARGE SCALE GENOMIC DNA]</scope>
    <source>
        <strain evidence="2 3">JSS</strain>
    </source>
</reference>
<sequence>MFKSFVMAAAMIVSASAHAHTTVAESLFAAQQPYIQEAVVAFGLDWKVGQENNYKLNMGGFLNGSMKMYVREISADGIWMVQDVDMMIQKQKVEVLIDPSNGQIKKMLVNGKEQEPPKSDFELIDQKEDRVTVPAGTFDAIYLKIKDNANNGQIAEQWVNPRDIPLSGMLQSKADSQMGKVTIQLTSFKK</sequence>
<dbReference type="AlphaFoldDB" id="M4V759"/>
<dbReference type="PATRIC" id="fig|1184267.3.peg.57"/>
<feature type="signal peptide" evidence="1">
    <location>
        <begin position="1"/>
        <end position="19"/>
    </location>
</feature>